<dbReference type="EMBL" id="JBHSCQ010000020">
    <property type="protein sequence ID" value="MFC4266475.1"/>
    <property type="molecule type" value="Genomic_DNA"/>
</dbReference>
<dbReference type="Proteomes" id="UP001595773">
    <property type="component" value="Unassembled WGS sequence"/>
</dbReference>
<dbReference type="PANTHER" id="PTHR11695">
    <property type="entry name" value="ALCOHOL DEHYDROGENASE RELATED"/>
    <property type="match status" value="1"/>
</dbReference>
<dbReference type="Pfam" id="PF08240">
    <property type="entry name" value="ADH_N"/>
    <property type="match status" value="1"/>
</dbReference>
<reference evidence="3" key="1">
    <citation type="journal article" date="2019" name="Int. J. Syst. Evol. Microbiol.">
        <title>The Global Catalogue of Microorganisms (GCM) 10K type strain sequencing project: providing services to taxonomists for standard genome sequencing and annotation.</title>
        <authorList>
            <consortium name="The Broad Institute Genomics Platform"/>
            <consortium name="The Broad Institute Genome Sequencing Center for Infectious Disease"/>
            <person name="Wu L."/>
            <person name="Ma J."/>
        </authorList>
    </citation>
    <scope>NUCLEOTIDE SEQUENCE [LARGE SCALE GENOMIC DNA]</scope>
    <source>
        <strain evidence="3">CGMCC 1.10698</strain>
    </source>
</reference>
<comment type="caution">
    <text evidence="2">The sequence shown here is derived from an EMBL/GenBank/DDBJ whole genome shotgun (WGS) entry which is preliminary data.</text>
</comment>
<dbReference type="InterPro" id="IPR013154">
    <property type="entry name" value="ADH-like_N"/>
</dbReference>
<proteinExistence type="predicted"/>
<dbReference type="SMART" id="SM00829">
    <property type="entry name" value="PKS_ER"/>
    <property type="match status" value="1"/>
</dbReference>
<dbReference type="InterPro" id="IPR036291">
    <property type="entry name" value="NAD(P)-bd_dom_sf"/>
</dbReference>
<dbReference type="Pfam" id="PF13602">
    <property type="entry name" value="ADH_zinc_N_2"/>
    <property type="match status" value="1"/>
</dbReference>
<evidence type="ECO:0000259" key="1">
    <source>
        <dbReference type="SMART" id="SM00829"/>
    </source>
</evidence>
<protein>
    <submittedName>
        <fullName evidence="2">Zinc-binding alcohol dehydrogenase family protein</fullName>
    </submittedName>
</protein>
<dbReference type="PANTHER" id="PTHR11695:SF294">
    <property type="entry name" value="RETICULON-4-INTERACTING PROTEIN 1, MITOCHONDRIAL"/>
    <property type="match status" value="1"/>
</dbReference>
<keyword evidence="3" id="KW-1185">Reference proteome</keyword>
<dbReference type="InterPro" id="IPR011032">
    <property type="entry name" value="GroES-like_sf"/>
</dbReference>
<dbReference type="CDD" id="cd08267">
    <property type="entry name" value="MDR1"/>
    <property type="match status" value="1"/>
</dbReference>
<dbReference type="InterPro" id="IPR050700">
    <property type="entry name" value="YIM1/Zinc_Alcohol_DH_Fams"/>
</dbReference>
<dbReference type="Gene3D" id="3.40.50.720">
    <property type="entry name" value="NAD(P)-binding Rossmann-like Domain"/>
    <property type="match status" value="1"/>
</dbReference>
<dbReference type="RefSeq" id="WP_230066833.1">
    <property type="nucleotide sequence ID" value="NZ_BAABLL010000008.1"/>
</dbReference>
<dbReference type="Gene3D" id="3.90.180.10">
    <property type="entry name" value="Medium-chain alcohol dehydrogenases, catalytic domain"/>
    <property type="match status" value="1"/>
</dbReference>
<dbReference type="SUPFAM" id="SSF51735">
    <property type="entry name" value="NAD(P)-binding Rossmann-fold domains"/>
    <property type="match status" value="1"/>
</dbReference>
<accession>A0ABV8R2B7</accession>
<sequence>MRAAQITRFGDWQAVKVADVPVPVPRASEVLVRVAASSINSVDVSHREGQLKILTGRRIPQGLGIDLVGTVESVGTAVRGFSPGERVWGIRAGASGMKNETGLTADFAVVDARRLSRAPESLGDVEAASLVVGGYTALRALKDVARLQPGERVLIRGGTGGVGSAAIQIAAALGARVAVLASASTDRIVRDLGAIDFFDYSTATPASVGKVDVLMDTVGTGLLSWRRTLAPNGRMVGVAFDSLAGLASIGVSSVFASRRIQTFAGQPPAGSLEALGEFLDANGIRGLVHAIYPIEEIAEAHRVFSAGRVRGKIVITAAS</sequence>
<organism evidence="2 3">
    <name type="scientific">Arthrobacter cryoconiti</name>
    <dbReference type="NCBI Taxonomy" id="748907"/>
    <lineage>
        <taxon>Bacteria</taxon>
        <taxon>Bacillati</taxon>
        <taxon>Actinomycetota</taxon>
        <taxon>Actinomycetes</taxon>
        <taxon>Micrococcales</taxon>
        <taxon>Micrococcaceae</taxon>
        <taxon>Arthrobacter</taxon>
    </lineage>
</organism>
<dbReference type="InterPro" id="IPR020843">
    <property type="entry name" value="ER"/>
</dbReference>
<gene>
    <name evidence="2" type="ORF">ACFOW9_12765</name>
</gene>
<evidence type="ECO:0000313" key="3">
    <source>
        <dbReference type="Proteomes" id="UP001595773"/>
    </source>
</evidence>
<dbReference type="SUPFAM" id="SSF50129">
    <property type="entry name" value="GroES-like"/>
    <property type="match status" value="1"/>
</dbReference>
<name>A0ABV8R2B7_9MICC</name>
<feature type="domain" description="Enoyl reductase (ER)" evidence="1">
    <location>
        <begin position="10"/>
        <end position="315"/>
    </location>
</feature>
<evidence type="ECO:0000313" key="2">
    <source>
        <dbReference type="EMBL" id="MFC4266475.1"/>
    </source>
</evidence>